<organism evidence="8 9">
    <name type="scientific">Candidatus Uhrbacteria bacterium RIFCSPHIGHO2_02_FULL_53_13</name>
    <dbReference type="NCBI Taxonomy" id="1802389"/>
    <lineage>
        <taxon>Bacteria</taxon>
        <taxon>Candidatus Uhriibacteriota</taxon>
    </lineage>
</organism>
<gene>
    <name evidence="8" type="ORF">A3C17_00495</name>
</gene>
<dbReference type="GO" id="GO:0016491">
    <property type="term" value="F:oxidoreductase activity"/>
    <property type="evidence" value="ECO:0007669"/>
    <property type="project" value="UniProtKB-KW"/>
</dbReference>
<evidence type="ECO:0000256" key="3">
    <source>
        <dbReference type="ARBA" id="ARBA00023002"/>
    </source>
</evidence>
<keyword evidence="6" id="KW-0812">Transmembrane</keyword>
<evidence type="ECO:0000256" key="4">
    <source>
        <dbReference type="ARBA" id="ARBA00023157"/>
    </source>
</evidence>
<comment type="similarity">
    <text evidence="1">Belongs to the thioredoxin family. DsbA subfamily.</text>
</comment>
<dbReference type="EMBL" id="MGDX01000018">
    <property type="protein sequence ID" value="OGL71014.1"/>
    <property type="molecule type" value="Genomic_DNA"/>
</dbReference>
<dbReference type="Pfam" id="PF13462">
    <property type="entry name" value="Thioredoxin_4"/>
    <property type="match status" value="1"/>
</dbReference>
<evidence type="ECO:0000256" key="5">
    <source>
        <dbReference type="ARBA" id="ARBA00023284"/>
    </source>
</evidence>
<comment type="caution">
    <text evidence="8">The sequence shown here is derived from an EMBL/GenBank/DDBJ whole genome shotgun (WGS) entry which is preliminary data.</text>
</comment>
<dbReference type="Proteomes" id="UP000177097">
    <property type="component" value="Unassembled WGS sequence"/>
</dbReference>
<dbReference type="InterPro" id="IPR012336">
    <property type="entry name" value="Thioredoxin-like_fold"/>
</dbReference>
<evidence type="ECO:0000313" key="9">
    <source>
        <dbReference type="Proteomes" id="UP000177097"/>
    </source>
</evidence>
<dbReference type="AlphaFoldDB" id="A0A1F7TZR3"/>
<evidence type="ECO:0000256" key="2">
    <source>
        <dbReference type="ARBA" id="ARBA00022729"/>
    </source>
</evidence>
<evidence type="ECO:0000256" key="1">
    <source>
        <dbReference type="ARBA" id="ARBA00005791"/>
    </source>
</evidence>
<keyword evidence="6" id="KW-0472">Membrane</keyword>
<feature type="transmembrane region" description="Helical" evidence="6">
    <location>
        <begin position="20"/>
        <end position="41"/>
    </location>
</feature>
<dbReference type="PANTHER" id="PTHR13887">
    <property type="entry name" value="GLUTATHIONE S-TRANSFERASE KAPPA"/>
    <property type="match status" value="1"/>
</dbReference>
<keyword evidence="6" id="KW-1133">Transmembrane helix</keyword>
<evidence type="ECO:0000259" key="7">
    <source>
        <dbReference type="Pfam" id="PF13462"/>
    </source>
</evidence>
<accession>A0A1F7TZR3</accession>
<protein>
    <recommendedName>
        <fullName evidence="7">Thioredoxin-like fold domain-containing protein</fullName>
    </recommendedName>
</protein>
<evidence type="ECO:0000256" key="6">
    <source>
        <dbReference type="SAM" id="Phobius"/>
    </source>
</evidence>
<keyword evidence="4" id="KW-1015">Disulfide bond</keyword>
<keyword evidence="5" id="KW-0676">Redox-active center</keyword>
<proteinExistence type="inferred from homology"/>
<dbReference type="PANTHER" id="PTHR13887:SF14">
    <property type="entry name" value="DISULFIDE BOND FORMATION PROTEIN D"/>
    <property type="match status" value="1"/>
</dbReference>
<evidence type="ECO:0000313" key="8">
    <source>
        <dbReference type="EMBL" id="OGL71014.1"/>
    </source>
</evidence>
<keyword evidence="3" id="KW-0560">Oxidoreductase</keyword>
<feature type="domain" description="Thioredoxin-like fold" evidence="7">
    <location>
        <begin position="95"/>
        <end position="240"/>
    </location>
</feature>
<name>A0A1F7TZR3_9BACT</name>
<dbReference type="InterPro" id="IPR036249">
    <property type="entry name" value="Thioredoxin-like_sf"/>
</dbReference>
<keyword evidence="2" id="KW-0732">Signal</keyword>
<dbReference type="SUPFAM" id="SSF52833">
    <property type="entry name" value="Thioredoxin-like"/>
    <property type="match status" value="1"/>
</dbReference>
<reference evidence="8 9" key="1">
    <citation type="journal article" date="2016" name="Nat. Commun.">
        <title>Thousands of microbial genomes shed light on interconnected biogeochemical processes in an aquifer system.</title>
        <authorList>
            <person name="Anantharaman K."/>
            <person name="Brown C.T."/>
            <person name="Hug L.A."/>
            <person name="Sharon I."/>
            <person name="Castelle C.J."/>
            <person name="Probst A.J."/>
            <person name="Thomas B.C."/>
            <person name="Singh A."/>
            <person name="Wilkins M.J."/>
            <person name="Karaoz U."/>
            <person name="Brodie E.L."/>
            <person name="Williams K.H."/>
            <person name="Hubbard S.S."/>
            <person name="Banfield J.F."/>
        </authorList>
    </citation>
    <scope>NUCLEOTIDE SEQUENCE [LARGE SCALE GENOMIC DNA]</scope>
</reference>
<sequence>MQLTPHEEASTVLNAKQKHTGVWIVVGIVVVLALLFLWRVIVYAVQISRGMAIPPQSFSASITLDQTLEKSVLNTPSETETILAIGTGASDDPSLGPPEALALLTITEFADFGCPFSRETSYIARALAEHTDIVRYVYRDFPLTDLHPNADVAAQAGQCANEQGRFFDYHDKLYQNQYDLSTERLKQYAQEIGLETRSFNACLDSHRYAAEVAADKQAGMEAGVRGTPTFFFNGARVEGAFPRAFLTDMLRQFRGVANAQTAQ</sequence>
<dbReference type="STRING" id="1802389.A3C17_00495"/>
<dbReference type="Gene3D" id="3.40.30.10">
    <property type="entry name" value="Glutaredoxin"/>
    <property type="match status" value="1"/>
</dbReference>